<dbReference type="AlphaFoldDB" id="A0A9K3NT82"/>
<accession>A0A9K3NT82</accession>
<protein>
    <submittedName>
        <fullName evidence="2">Uncharacterized protein</fullName>
    </submittedName>
</protein>
<evidence type="ECO:0000313" key="3">
    <source>
        <dbReference type="Proteomes" id="UP000215914"/>
    </source>
</evidence>
<feature type="region of interest" description="Disordered" evidence="1">
    <location>
        <begin position="24"/>
        <end position="97"/>
    </location>
</feature>
<keyword evidence="3" id="KW-1185">Reference proteome</keyword>
<feature type="compositionally biased region" description="Pro residues" evidence="1">
    <location>
        <begin position="48"/>
        <end position="71"/>
    </location>
</feature>
<comment type="caution">
    <text evidence="2">The sequence shown here is derived from an EMBL/GenBank/DDBJ whole genome shotgun (WGS) entry which is preliminary data.</text>
</comment>
<name>A0A9K3NT82_HELAN</name>
<feature type="compositionally biased region" description="Low complexity" evidence="1">
    <location>
        <begin position="76"/>
        <end position="89"/>
    </location>
</feature>
<reference evidence="2" key="1">
    <citation type="journal article" date="2017" name="Nature">
        <title>The sunflower genome provides insights into oil metabolism, flowering and Asterid evolution.</title>
        <authorList>
            <person name="Badouin H."/>
            <person name="Gouzy J."/>
            <person name="Grassa C.J."/>
            <person name="Murat F."/>
            <person name="Staton S.E."/>
            <person name="Cottret L."/>
            <person name="Lelandais-Briere C."/>
            <person name="Owens G.L."/>
            <person name="Carrere S."/>
            <person name="Mayjonade B."/>
            <person name="Legrand L."/>
            <person name="Gill N."/>
            <person name="Kane N.C."/>
            <person name="Bowers J.E."/>
            <person name="Hubner S."/>
            <person name="Bellec A."/>
            <person name="Berard A."/>
            <person name="Berges H."/>
            <person name="Blanchet N."/>
            <person name="Boniface M.C."/>
            <person name="Brunel D."/>
            <person name="Catrice O."/>
            <person name="Chaidir N."/>
            <person name="Claudel C."/>
            <person name="Donnadieu C."/>
            <person name="Faraut T."/>
            <person name="Fievet G."/>
            <person name="Helmstetter N."/>
            <person name="King M."/>
            <person name="Knapp S.J."/>
            <person name="Lai Z."/>
            <person name="Le Paslier M.C."/>
            <person name="Lippi Y."/>
            <person name="Lorenzon L."/>
            <person name="Mandel J.R."/>
            <person name="Marage G."/>
            <person name="Marchand G."/>
            <person name="Marquand E."/>
            <person name="Bret-Mestries E."/>
            <person name="Morien E."/>
            <person name="Nambeesan S."/>
            <person name="Nguyen T."/>
            <person name="Pegot-Espagnet P."/>
            <person name="Pouilly N."/>
            <person name="Raftis F."/>
            <person name="Sallet E."/>
            <person name="Schiex T."/>
            <person name="Thomas J."/>
            <person name="Vandecasteele C."/>
            <person name="Vares D."/>
            <person name="Vear F."/>
            <person name="Vautrin S."/>
            <person name="Crespi M."/>
            <person name="Mangin B."/>
            <person name="Burke J.M."/>
            <person name="Salse J."/>
            <person name="Munos S."/>
            <person name="Vincourt P."/>
            <person name="Rieseberg L.H."/>
            <person name="Langlade N.B."/>
        </authorList>
    </citation>
    <scope>NUCLEOTIDE SEQUENCE</scope>
    <source>
        <tissue evidence="2">Leaves</tissue>
    </source>
</reference>
<reference evidence="2" key="2">
    <citation type="submission" date="2020-06" db="EMBL/GenBank/DDBJ databases">
        <title>Helianthus annuus Genome sequencing and assembly Release 2.</title>
        <authorList>
            <person name="Gouzy J."/>
            <person name="Langlade N."/>
            <person name="Munos S."/>
        </authorList>
    </citation>
    <scope>NUCLEOTIDE SEQUENCE</scope>
    <source>
        <tissue evidence="2">Leaves</tissue>
    </source>
</reference>
<dbReference type="EMBL" id="MNCJ02000319">
    <property type="protein sequence ID" value="KAF5812257.1"/>
    <property type="molecule type" value="Genomic_DNA"/>
</dbReference>
<proteinExistence type="predicted"/>
<evidence type="ECO:0000313" key="2">
    <source>
        <dbReference type="EMBL" id="KAF5812257.1"/>
    </source>
</evidence>
<evidence type="ECO:0000256" key="1">
    <source>
        <dbReference type="SAM" id="MobiDB-lite"/>
    </source>
</evidence>
<dbReference type="Gramene" id="mRNA:HanXRQr2_Chr04g0190521">
    <property type="protein sequence ID" value="CDS:HanXRQr2_Chr04g0190521.1"/>
    <property type="gene ID" value="HanXRQr2_Chr04g0190521"/>
</dbReference>
<sequence length="97" mass="10766">MLSYLFTYLFNLFQIQNSQNPSFLLHSSGDLPYSSTSSRRHAEHHRLQPPPRRPPPSPAVVPPLHRSPPHPADLNPSTAAAPSFSTPSTDLHPIQPI</sequence>
<gene>
    <name evidence="2" type="ORF">HanXRQr2_Chr04g0190521</name>
</gene>
<organism evidence="2 3">
    <name type="scientific">Helianthus annuus</name>
    <name type="common">Common sunflower</name>
    <dbReference type="NCBI Taxonomy" id="4232"/>
    <lineage>
        <taxon>Eukaryota</taxon>
        <taxon>Viridiplantae</taxon>
        <taxon>Streptophyta</taxon>
        <taxon>Embryophyta</taxon>
        <taxon>Tracheophyta</taxon>
        <taxon>Spermatophyta</taxon>
        <taxon>Magnoliopsida</taxon>
        <taxon>eudicotyledons</taxon>
        <taxon>Gunneridae</taxon>
        <taxon>Pentapetalae</taxon>
        <taxon>asterids</taxon>
        <taxon>campanulids</taxon>
        <taxon>Asterales</taxon>
        <taxon>Asteraceae</taxon>
        <taxon>Asteroideae</taxon>
        <taxon>Heliantheae alliance</taxon>
        <taxon>Heliantheae</taxon>
        <taxon>Helianthus</taxon>
    </lineage>
</organism>
<dbReference type="Proteomes" id="UP000215914">
    <property type="component" value="Unassembled WGS sequence"/>
</dbReference>